<dbReference type="InterPro" id="IPR036047">
    <property type="entry name" value="F-box-like_dom_sf"/>
</dbReference>
<name>A0A368PWI0_SETIT</name>
<protein>
    <recommendedName>
        <fullName evidence="4">F-box domain-containing protein</fullName>
    </recommendedName>
</protein>
<sequence length="379" mass="42675">MDNVNEILLRLPAKDLCRLRAVSRSWWSFLSKPQFMADHAARHPEPLIVAGYNTYHREDRILYDICDLSGRIVKRVHATREEWVLYGQPDLLCVVDWTNMSVKLLNPATGVAYVLPTEFAEEHAAYHQYLYKYSFSATFGQVASTGVYKVIRVIFVLDGGHFEQLYEVFTLDGNIHAQWRAKQAPPYQVEMDHWDNVVINGIVYFFLSYNVDEDKRRIGSFNLETEEWSPSIPGPLSSLMDAAADHIDCSFQLTIGALSGSLVIACHPATSTHSSMDLWFLVDFEKGLWVKQYSIELSFRHPAYAIHPFLVLNDGRIVFVIDTINSGGLLSIYNPETKTSEDVMEMGYGVAVGLYTGSALSLANKVPVSENTTGFADGP</sequence>
<dbReference type="NCBIfam" id="TIGR01640">
    <property type="entry name" value="F_box_assoc_1"/>
    <property type="match status" value="1"/>
</dbReference>
<dbReference type="SUPFAM" id="SSF50965">
    <property type="entry name" value="Galactose oxidase, central domain"/>
    <property type="match status" value="1"/>
</dbReference>
<dbReference type="InterPro" id="IPR017451">
    <property type="entry name" value="F-box-assoc_interact_dom"/>
</dbReference>
<dbReference type="Pfam" id="PF00646">
    <property type="entry name" value="F-box"/>
    <property type="match status" value="1"/>
</dbReference>
<dbReference type="PANTHER" id="PTHR31111">
    <property type="entry name" value="BNAA05G37150D PROTEIN-RELATED"/>
    <property type="match status" value="1"/>
</dbReference>
<evidence type="ECO:0000259" key="2">
    <source>
        <dbReference type="Pfam" id="PF08268"/>
    </source>
</evidence>
<evidence type="ECO:0008006" key="4">
    <source>
        <dbReference type="Google" id="ProtNLM"/>
    </source>
</evidence>
<feature type="domain" description="F-box associated beta-propeller type 3" evidence="2">
    <location>
        <begin position="93"/>
        <end position="344"/>
    </location>
</feature>
<dbReference type="InterPro" id="IPR001810">
    <property type="entry name" value="F-box_dom"/>
</dbReference>
<dbReference type="InterPro" id="IPR011043">
    <property type="entry name" value="Gal_Oxase/kelch_b-propeller"/>
</dbReference>
<feature type="domain" description="F-box" evidence="1">
    <location>
        <begin position="2"/>
        <end position="26"/>
    </location>
</feature>
<dbReference type="SUPFAM" id="SSF81383">
    <property type="entry name" value="F-box domain"/>
    <property type="match status" value="1"/>
</dbReference>
<proteinExistence type="predicted"/>
<reference evidence="3" key="2">
    <citation type="submission" date="2015-07" db="EMBL/GenBank/DDBJ databases">
        <authorList>
            <person name="Noorani M."/>
        </authorList>
    </citation>
    <scope>NUCLEOTIDE SEQUENCE</scope>
    <source>
        <strain evidence="3">Yugu1</strain>
    </source>
</reference>
<organism evidence="3">
    <name type="scientific">Setaria italica</name>
    <name type="common">Foxtail millet</name>
    <name type="synonym">Panicum italicum</name>
    <dbReference type="NCBI Taxonomy" id="4555"/>
    <lineage>
        <taxon>Eukaryota</taxon>
        <taxon>Viridiplantae</taxon>
        <taxon>Streptophyta</taxon>
        <taxon>Embryophyta</taxon>
        <taxon>Tracheophyta</taxon>
        <taxon>Spermatophyta</taxon>
        <taxon>Magnoliopsida</taxon>
        <taxon>Liliopsida</taxon>
        <taxon>Poales</taxon>
        <taxon>Poaceae</taxon>
        <taxon>PACMAD clade</taxon>
        <taxon>Panicoideae</taxon>
        <taxon>Panicodae</taxon>
        <taxon>Paniceae</taxon>
        <taxon>Cenchrinae</taxon>
        <taxon>Setaria</taxon>
    </lineage>
</organism>
<dbReference type="EMBL" id="CM003529">
    <property type="protein sequence ID" value="RCV09963.1"/>
    <property type="molecule type" value="Genomic_DNA"/>
</dbReference>
<reference evidence="3" key="1">
    <citation type="journal article" date="2012" name="Nat. Biotechnol.">
        <title>Reference genome sequence of the model plant Setaria.</title>
        <authorList>
            <person name="Bennetzen J.L."/>
            <person name="Schmutz J."/>
            <person name="Wang H."/>
            <person name="Percifield R."/>
            <person name="Hawkins J."/>
            <person name="Pontaroli A.C."/>
            <person name="Estep M."/>
            <person name="Feng L."/>
            <person name="Vaughn J.N."/>
            <person name="Grimwood J."/>
            <person name="Jenkins J."/>
            <person name="Barry K."/>
            <person name="Lindquist E."/>
            <person name="Hellsten U."/>
            <person name="Deshpande S."/>
            <person name="Wang X."/>
            <person name="Wu X."/>
            <person name="Mitros T."/>
            <person name="Triplett J."/>
            <person name="Yang X."/>
            <person name="Ye C.Y."/>
            <person name="Mauro-Herrera M."/>
            <person name="Wang L."/>
            <person name="Li P."/>
            <person name="Sharma M."/>
            <person name="Sharma R."/>
            <person name="Ronald P.C."/>
            <person name="Panaud O."/>
            <person name="Kellogg E.A."/>
            <person name="Brutnell T.P."/>
            <person name="Doust A.N."/>
            <person name="Tuskan G.A."/>
            <person name="Rokhsar D."/>
            <person name="Devos K.M."/>
        </authorList>
    </citation>
    <scope>NUCLEOTIDE SEQUENCE [LARGE SCALE GENOMIC DNA]</scope>
    <source>
        <strain evidence="3">Yugu1</strain>
    </source>
</reference>
<gene>
    <name evidence="3" type="ORF">SETIT_2G073000v2</name>
</gene>
<dbReference type="AlphaFoldDB" id="A0A368PWI0"/>
<accession>A0A368PWI0</accession>
<dbReference type="Pfam" id="PF08268">
    <property type="entry name" value="FBA_3"/>
    <property type="match status" value="1"/>
</dbReference>
<dbReference type="InterPro" id="IPR013187">
    <property type="entry name" value="F-box-assoc_dom_typ3"/>
</dbReference>
<dbReference type="OrthoDB" id="657759at2759"/>
<evidence type="ECO:0000259" key="1">
    <source>
        <dbReference type="Pfam" id="PF00646"/>
    </source>
</evidence>
<dbReference type="PANTHER" id="PTHR31111:SF133">
    <property type="entry name" value="OS07G0196600 PROTEIN"/>
    <property type="match status" value="1"/>
</dbReference>
<evidence type="ECO:0000313" key="3">
    <source>
        <dbReference type="EMBL" id="RCV09963.1"/>
    </source>
</evidence>